<sequence length="83" mass="9605">MIFLQVFSPAENKVFEDGNTGRLPLEAVGREEAKPYGQMSQKWRERAFNPRIVTRGLEIQTIDLEPKRCLGFCESRSETQQNM</sequence>
<protein>
    <submittedName>
        <fullName evidence="1">Uncharacterized protein</fullName>
    </submittedName>
</protein>
<dbReference type="Proteomes" id="UP001168883">
    <property type="component" value="Unassembled WGS sequence"/>
</dbReference>
<name>A0ABT8VM64_9BACL</name>
<organism evidence="1 2">
    <name type="scientific">Paenibacillus ehimensis</name>
    <dbReference type="NCBI Taxonomy" id="79264"/>
    <lineage>
        <taxon>Bacteria</taxon>
        <taxon>Bacillati</taxon>
        <taxon>Bacillota</taxon>
        <taxon>Bacilli</taxon>
        <taxon>Bacillales</taxon>
        <taxon>Paenibacillaceae</taxon>
        <taxon>Paenibacillus</taxon>
    </lineage>
</organism>
<gene>
    <name evidence="1" type="ORF">Q3C12_34370</name>
</gene>
<accession>A0ABT8VM64</accession>
<dbReference type="RefSeq" id="WP_302881544.1">
    <property type="nucleotide sequence ID" value="NZ_JAUMKJ010000099.1"/>
</dbReference>
<evidence type="ECO:0000313" key="2">
    <source>
        <dbReference type="Proteomes" id="UP001168883"/>
    </source>
</evidence>
<evidence type="ECO:0000313" key="1">
    <source>
        <dbReference type="EMBL" id="MDO3682083.1"/>
    </source>
</evidence>
<keyword evidence="2" id="KW-1185">Reference proteome</keyword>
<comment type="caution">
    <text evidence="1">The sequence shown here is derived from an EMBL/GenBank/DDBJ whole genome shotgun (WGS) entry which is preliminary data.</text>
</comment>
<proteinExistence type="predicted"/>
<reference evidence="1" key="1">
    <citation type="submission" date="2023-07" db="EMBL/GenBank/DDBJ databases">
        <authorList>
            <person name="Aktuganov G."/>
            <person name="Boyko T."/>
            <person name="Delegan Y."/>
            <person name="Galimzianova N."/>
            <person name="Gilvanova E."/>
            <person name="Korobov V."/>
            <person name="Kuzmina L."/>
            <person name="Melentiev A."/>
            <person name="Milman P."/>
            <person name="Ryabova A."/>
            <person name="Stupak E."/>
            <person name="Yasakov T."/>
            <person name="Zharikova N."/>
            <person name="Zhurenko E."/>
        </authorList>
    </citation>
    <scope>NUCLEOTIDE SEQUENCE</scope>
    <source>
        <strain evidence="1">IB-739</strain>
    </source>
</reference>
<dbReference type="EMBL" id="JAUMKJ010000099">
    <property type="protein sequence ID" value="MDO3682083.1"/>
    <property type="molecule type" value="Genomic_DNA"/>
</dbReference>
<feature type="non-terminal residue" evidence="1">
    <location>
        <position position="83"/>
    </location>
</feature>